<dbReference type="EMBL" id="JADFUA010000017">
    <property type="protein sequence ID" value="MBE9610994.1"/>
    <property type="molecule type" value="Genomic_DNA"/>
</dbReference>
<comment type="caution">
    <text evidence="1">The sequence shown here is derived from an EMBL/GenBank/DDBJ whole genome shotgun (WGS) entry which is preliminary data.</text>
</comment>
<organism evidence="1 2">
    <name type="scientific">Chitinilyticum piscinae</name>
    <dbReference type="NCBI Taxonomy" id="2866724"/>
    <lineage>
        <taxon>Bacteria</taxon>
        <taxon>Pseudomonadati</taxon>
        <taxon>Pseudomonadota</taxon>
        <taxon>Betaproteobacteria</taxon>
        <taxon>Neisseriales</taxon>
        <taxon>Chitinibacteraceae</taxon>
        <taxon>Chitinilyticum</taxon>
    </lineage>
</organism>
<evidence type="ECO:0000313" key="2">
    <source>
        <dbReference type="Proteomes" id="UP000604481"/>
    </source>
</evidence>
<name>A0A8J7FS35_9NEIS</name>
<sequence length="190" mass="20724">MIDTHVQLPGNLVLIKTDKGQQEIATRAHQLPQALRRLLILVDGAKSVSALTVLLVGLEVIPLLRELAHQGFVEPAPGQSGRHTTALDAAIISTPAELTVLTPAPQVPAPPEAGPLSEHRIRMIRTLMLESCELYLGLFGRTLQPEIASIRDEAGLRRVLARWHLAMRESALSDAQALALVDEIRKLMRA</sequence>
<reference evidence="1 2" key="1">
    <citation type="submission" date="2020-10" db="EMBL/GenBank/DDBJ databases">
        <title>The genome sequence of Chitinilyticum litopenaei 4Y14.</title>
        <authorList>
            <person name="Liu Y."/>
        </authorList>
    </citation>
    <scope>NUCLEOTIDE SEQUENCE [LARGE SCALE GENOMIC DNA]</scope>
    <source>
        <strain evidence="1 2">4Y14</strain>
    </source>
</reference>
<dbReference type="AlphaFoldDB" id="A0A8J7FS35"/>
<keyword evidence="2" id="KW-1185">Reference proteome</keyword>
<dbReference type="RefSeq" id="WP_194117511.1">
    <property type="nucleotide sequence ID" value="NZ_JADFUA010000017.1"/>
</dbReference>
<gene>
    <name evidence="1" type="ORF">INR99_16865</name>
</gene>
<accession>A0A8J7FS35</accession>
<protein>
    <submittedName>
        <fullName evidence="1">Uncharacterized protein</fullName>
    </submittedName>
</protein>
<dbReference type="Proteomes" id="UP000604481">
    <property type="component" value="Unassembled WGS sequence"/>
</dbReference>
<evidence type="ECO:0000313" key="1">
    <source>
        <dbReference type="EMBL" id="MBE9610994.1"/>
    </source>
</evidence>
<proteinExistence type="predicted"/>